<feature type="compositionally biased region" description="Polar residues" evidence="1">
    <location>
        <begin position="494"/>
        <end position="503"/>
    </location>
</feature>
<evidence type="ECO:0008006" key="4">
    <source>
        <dbReference type="Google" id="ProtNLM"/>
    </source>
</evidence>
<keyword evidence="3" id="KW-1185">Reference proteome</keyword>
<protein>
    <recommendedName>
        <fullName evidence="4">F-box domain-containing protein</fullName>
    </recommendedName>
</protein>
<feature type="region of interest" description="Disordered" evidence="1">
    <location>
        <begin position="493"/>
        <end position="514"/>
    </location>
</feature>
<dbReference type="GeneID" id="72005870"/>
<dbReference type="EMBL" id="JADCUA010000032">
    <property type="protein sequence ID" value="KAH9830276.1"/>
    <property type="molecule type" value="Genomic_DNA"/>
</dbReference>
<comment type="caution">
    <text evidence="2">The sequence shown here is derived from an EMBL/GenBank/DDBJ whole genome shotgun (WGS) entry which is preliminary data.</text>
</comment>
<dbReference type="Gene3D" id="3.80.10.10">
    <property type="entry name" value="Ribonuclease Inhibitor"/>
    <property type="match status" value="1"/>
</dbReference>
<evidence type="ECO:0000313" key="2">
    <source>
        <dbReference type="EMBL" id="KAH9830276.1"/>
    </source>
</evidence>
<organism evidence="2 3">
    <name type="scientific">Rhodofomes roseus</name>
    <dbReference type="NCBI Taxonomy" id="34475"/>
    <lineage>
        <taxon>Eukaryota</taxon>
        <taxon>Fungi</taxon>
        <taxon>Dikarya</taxon>
        <taxon>Basidiomycota</taxon>
        <taxon>Agaricomycotina</taxon>
        <taxon>Agaricomycetes</taxon>
        <taxon>Polyporales</taxon>
        <taxon>Rhodofomes</taxon>
    </lineage>
</organism>
<name>A0ABQ8K0U6_9APHY</name>
<dbReference type="Proteomes" id="UP000814176">
    <property type="component" value="Unassembled WGS sequence"/>
</dbReference>
<dbReference type="InterPro" id="IPR032675">
    <property type="entry name" value="LRR_dom_sf"/>
</dbReference>
<reference evidence="2 3" key="1">
    <citation type="journal article" date="2021" name="Environ. Microbiol.">
        <title>Gene family expansions and transcriptome signatures uncover fungal adaptations to wood decay.</title>
        <authorList>
            <person name="Hage H."/>
            <person name="Miyauchi S."/>
            <person name="Viragh M."/>
            <person name="Drula E."/>
            <person name="Min B."/>
            <person name="Chaduli D."/>
            <person name="Navarro D."/>
            <person name="Favel A."/>
            <person name="Norest M."/>
            <person name="Lesage-Meessen L."/>
            <person name="Balint B."/>
            <person name="Merenyi Z."/>
            <person name="de Eugenio L."/>
            <person name="Morin E."/>
            <person name="Martinez A.T."/>
            <person name="Baldrian P."/>
            <person name="Stursova M."/>
            <person name="Martinez M.J."/>
            <person name="Novotny C."/>
            <person name="Magnuson J.K."/>
            <person name="Spatafora J.W."/>
            <person name="Maurice S."/>
            <person name="Pangilinan J."/>
            <person name="Andreopoulos W."/>
            <person name="LaButti K."/>
            <person name="Hundley H."/>
            <person name="Na H."/>
            <person name="Kuo A."/>
            <person name="Barry K."/>
            <person name="Lipzen A."/>
            <person name="Henrissat B."/>
            <person name="Riley R."/>
            <person name="Ahrendt S."/>
            <person name="Nagy L.G."/>
            <person name="Grigoriev I.V."/>
            <person name="Martin F."/>
            <person name="Rosso M.N."/>
        </authorList>
    </citation>
    <scope>NUCLEOTIDE SEQUENCE [LARGE SCALE GENOMIC DNA]</scope>
    <source>
        <strain evidence="2 3">CIRM-BRFM 1785</strain>
    </source>
</reference>
<sequence length="514" mass="59234">MANEIDADITFRRLNTDVLLQVFEHLRPDRGLRSLSMSCRWIRQETAPVLFRSCLVIAERPICAERFLPPSLWPYVSHLSLRDDCPDMLAMKVRKRRLRFTDDPLLCGTMDPVFLNATLRAMPRLCSVNLAFHSREIHGMGWETLSAILSIPCLRSLTVEQFLFSPRRSPTDASLGSLAPLTTFRFEHRAIRRELRQYPLQQDALGLVIGRLQHTLENLLLPSEVTPFKSLAGTRWPQLKELHLIGEFHPDPDFPVPFVTLFAGMPKLRVLKLELSLPIGIDKQVLQLWPKTYPAQFPWQDLDNLTMSFPCCDDRIYSHLPQTMRHLSLRCTPHHCFTPWRRYYVHSPLLYASEMLEILSKVDTPNLEHLELEYRADAAEDDLLLYISRKFLKLRSLEIHRFRSSGGNDITITDIALRVARLQDLLTLQAYLDTDITEGHPFPILRQNATILALILARPGLKLWLLQVGHQYDAKWYPFRLVAGRTIDMESQAEVDSSGSSPEGVSAYPYDDYL</sequence>
<proteinExistence type="predicted"/>
<gene>
    <name evidence="2" type="ORF">C8Q71DRAFT_786524</name>
</gene>
<accession>A0ABQ8K0U6</accession>
<dbReference type="RefSeq" id="XP_047773598.1">
    <property type="nucleotide sequence ID" value="XM_047925138.1"/>
</dbReference>
<evidence type="ECO:0000313" key="3">
    <source>
        <dbReference type="Proteomes" id="UP000814176"/>
    </source>
</evidence>
<evidence type="ECO:0000256" key="1">
    <source>
        <dbReference type="SAM" id="MobiDB-lite"/>
    </source>
</evidence>